<proteinExistence type="predicted"/>
<protein>
    <submittedName>
        <fullName evidence="1">35748_t:CDS:1</fullName>
    </submittedName>
</protein>
<keyword evidence="2" id="KW-1185">Reference proteome</keyword>
<dbReference type="EMBL" id="CAJVQC010018491">
    <property type="protein sequence ID" value="CAG8693843.1"/>
    <property type="molecule type" value="Genomic_DNA"/>
</dbReference>
<comment type="caution">
    <text evidence="1">The sequence shown here is derived from an EMBL/GenBank/DDBJ whole genome shotgun (WGS) entry which is preliminary data.</text>
</comment>
<feature type="non-terminal residue" evidence="1">
    <location>
        <position position="1"/>
    </location>
</feature>
<evidence type="ECO:0000313" key="1">
    <source>
        <dbReference type="EMBL" id="CAG8693843.1"/>
    </source>
</evidence>
<name>A0ACA9P7M1_9GLOM</name>
<dbReference type="Proteomes" id="UP000789920">
    <property type="component" value="Unassembled WGS sequence"/>
</dbReference>
<reference evidence="1" key="1">
    <citation type="submission" date="2021-06" db="EMBL/GenBank/DDBJ databases">
        <authorList>
            <person name="Kallberg Y."/>
            <person name="Tangrot J."/>
            <person name="Rosling A."/>
        </authorList>
    </citation>
    <scope>NUCLEOTIDE SEQUENCE</scope>
    <source>
        <strain evidence="1">MA461A</strain>
    </source>
</reference>
<accession>A0ACA9P7M1</accession>
<gene>
    <name evidence="1" type="ORF">RPERSI_LOCUS9682</name>
</gene>
<organism evidence="1 2">
    <name type="scientific">Racocetra persica</name>
    <dbReference type="NCBI Taxonomy" id="160502"/>
    <lineage>
        <taxon>Eukaryota</taxon>
        <taxon>Fungi</taxon>
        <taxon>Fungi incertae sedis</taxon>
        <taxon>Mucoromycota</taxon>
        <taxon>Glomeromycotina</taxon>
        <taxon>Glomeromycetes</taxon>
        <taxon>Diversisporales</taxon>
        <taxon>Gigasporaceae</taxon>
        <taxon>Racocetra</taxon>
    </lineage>
</organism>
<sequence>LNGYYNKRNKMVLASNNEITQFNNHELIFPSNNYEVQPITQSNNNNEVQLIIQPSNNNEAQPSNGEITQFNNIQSENNIEMIYLEDQTTISTNEQILIPPFVEQIFNTWECADEYLNDYTW</sequence>
<evidence type="ECO:0000313" key="2">
    <source>
        <dbReference type="Proteomes" id="UP000789920"/>
    </source>
</evidence>